<protein>
    <recommendedName>
        <fullName evidence="7">Tudor domain-containing protein</fullName>
    </recommendedName>
</protein>
<feature type="compositionally biased region" description="Polar residues" evidence="6">
    <location>
        <begin position="375"/>
        <end position="385"/>
    </location>
</feature>
<sequence>MVTVIADKDDLTTPVNNGVNAGLNDNERPSLYIKDYQEVDFHRSSSCKPLPEDLFGTANDRKMKSSIKGTFFVQIDGIEPTIEFSNNNQQTNDNSSLLLTLTDGIITVKGITIDDIPDLSFNIRPGCKLLLTGVIPIKDGLLQLTHDNTRFQYGSNTYPRPRSAYRGRGGGSYRPSYEGRRGGGGGGNNSTRHDNDDNESNFLKRPPPKNTLMDFMTSLKISNDTKQINDNNDNQKSKERFENKRQNTEQYYQTNKTNNGINNTTNSLITTNSNHSYQTNNQNNYTDQITFQQDPINNDQLESEDDPSHSNYRERRNPLPPRLQRAHEERTRRNTNRYYDGSILVPGGELNDNYHNGTTNNHSLSSSSYSRRGDQTSYLANNSSTNQQHSTALNYVPHANMLATVNGSTPTHLAYFQANPGPLAYSLSGIPNASFHNQQPSIGPSYTNDHLTYCYGTPYAPPTYLPTTSTNGFNNDSKAYNNPSVLQTNSSVDENEKKSTNESQQDDNNNDIENKSQSLSSEQKVNSASSASSTSSSNDGNTNSQQIVNEQHEDKPRDSHPNPRPRWRIGDVCLARWNEDRQFYPANIVQIQPPYCTVVFRDYNNYEQVHFGDLKIFPRDQQYYQLIPPVVGPTSDLNPLAANTFFPTRTNYYPSGIDGCIMMPEAPPFPFNSAGTLYMCPPTLTSVSRSNRYHTNDFSSFQQSNRRMENGNINSNNDTIINSSLSPSKDSNDTGIIDSTTTSVDDNQQIQHHQDISLPTQELRPCSIADAPFKLVTRDDERERSTSTESITSSRYDEEQSTNQEEKQENNSVVNIS</sequence>
<feature type="domain" description="Tudor" evidence="7">
    <location>
        <begin position="566"/>
        <end position="624"/>
    </location>
</feature>
<feature type="compositionally biased region" description="Polar residues" evidence="6">
    <location>
        <begin position="353"/>
        <end position="362"/>
    </location>
</feature>
<comment type="subcellular location">
    <subcellularLocation>
        <location evidence="1">Nucleus</location>
        <location evidence="1">Cajal body</location>
    </subcellularLocation>
</comment>
<feature type="region of interest" description="Disordered" evidence="6">
    <location>
        <begin position="774"/>
        <end position="817"/>
    </location>
</feature>
<keyword evidence="4" id="KW-0508">mRNA splicing</keyword>
<dbReference type="InterPro" id="IPR002999">
    <property type="entry name" value="Tudor"/>
</dbReference>
<feature type="region of interest" description="Disordered" evidence="6">
    <location>
        <begin position="467"/>
        <end position="544"/>
    </location>
</feature>
<dbReference type="EMBL" id="CAJOBB010000002">
    <property type="protein sequence ID" value="CAF3501071.1"/>
    <property type="molecule type" value="Genomic_DNA"/>
</dbReference>
<feature type="compositionally biased region" description="Basic and acidic residues" evidence="6">
    <location>
        <begin position="776"/>
        <end position="786"/>
    </location>
</feature>
<dbReference type="SMART" id="SM00333">
    <property type="entry name" value="TUDOR"/>
    <property type="match status" value="1"/>
</dbReference>
<dbReference type="SUPFAM" id="SSF63748">
    <property type="entry name" value="Tudor/PWWP/MBT"/>
    <property type="match status" value="1"/>
</dbReference>
<dbReference type="InterPro" id="IPR013894">
    <property type="entry name" value="RMI1_OB"/>
</dbReference>
<evidence type="ECO:0000313" key="10">
    <source>
        <dbReference type="Proteomes" id="UP000663860"/>
    </source>
</evidence>
<dbReference type="AlphaFoldDB" id="A0A813M4V3"/>
<feature type="compositionally biased region" description="Polar residues" evidence="6">
    <location>
        <begin position="725"/>
        <end position="744"/>
    </location>
</feature>
<dbReference type="InterPro" id="IPR042470">
    <property type="entry name" value="RMI1_N_C_sf"/>
</dbReference>
<feature type="compositionally biased region" description="Polar residues" evidence="6">
    <location>
        <begin position="696"/>
        <end position="705"/>
    </location>
</feature>
<name>A0A813M4V3_9BILA</name>
<keyword evidence="3" id="KW-0507">mRNA processing</keyword>
<dbReference type="EMBL" id="CAJNOE010000001">
    <property type="protein sequence ID" value="CAF0712580.1"/>
    <property type="molecule type" value="Genomic_DNA"/>
</dbReference>
<dbReference type="Gene3D" id="2.40.50.770">
    <property type="entry name" value="RecQ-mediated genome instability protein Rmi1, C-terminal domain"/>
    <property type="match status" value="1"/>
</dbReference>
<dbReference type="GO" id="GO:0015030">
    <property type="term" value="C:Cajal body"/>
    <property type="evidence" value="ECO:0007669"/>
    <property type="project" value="UniProtKB-SubCell"/>
</dbReference>
<evidence type="ECO:0000256" key="3">
    <source>
        <dbReference type="ARBA" id="ARBA00022664"/>
    </source>
</evidence>
<accession>A0A813M4V3</accession>
<feature type="compositionally biased region" description="Polar residues" evidence="6">
    <location>
        <begin position="219"/>
        <end position="232"/>
    </location>
</feature>
<evidence type="ECO:0000259" key="7">
    <source>
        <dbReference type="PROSITE" id="PS50304"/>
    </source>
</evidence>
<evidence type="ECO:0000256" key="2">
    <source>
        <dbReference type="ARBA" id="ARBA00005371"/>
    </source>
</evidence>
<evidence type="ECO:0000313" key="9">
    <source>
        <dbReference type="EMBL" id="CAF3501071.1"/>
    </source>
</evidence>
<evidence type="ECO:0000313" key="8">
    <source>
        <dbReference type="EMBL" id="CAF0712580.1"/>
    </source>
</evidence>
<proteinExistence type="inferred from homology"/>
<evidence type="ECO:0000256" key="4">
    <source>
        <dbReference type="ARBA" id="ARBA00023187"/>
    </source>
</evidence>
<comment type="caution">
    <text evidence="8">The sequence shown here is derived from an EMBL/GenBank/DDBJ whole genome shotgun (WGS) entry which is preliminary data.</text>
</comment>
<evidence type="ECO:0000256" key="5">
    <source>
        <dbReference type="ARBA" id="ARBA00023242"/>
    </source>
</evidence>
<feature type="compositionally biased region" description="Polar residues" evidence="6">
    <location>
        <begin position="471"/>
        <end position="492"/>
    </location>
</feature>
<dbReference type="Gene3D" id="2.30.30.140">
    <property type="match status" value="1"/>
</dbReference>
<evidence type="ECO:0000256" key="6">
    <source>
        <dbReference type="SAM" id="MobiDB-lite"/>
    </source>
</evidence>
<comment type="similarity">
    <text evidence="2">Belongs to the SMN family.</text>
</comment>
<feature type="region of interest" description="Disordered" evidence="6">
    <location>
        <begin position="151"/>
        <end position="282"/>
    </location>
</feature>
<feature type="region of interest" description="Disordered" evidence="6">
    <location>
        <begin position="297"/>
        <end position="385"/>
    </location>
</feature>
<feature type="compositionally biased region" description="Low complexity" evidence="6">
    <location>
        <begin position="526"/>
        <end position="544"/>
    </location>
</feature>
<dbReference type="Pfam" id="PF06003">
    <property type="entry name" value="SMN_Tudor"/>
    <property type="match status" value="1"/>
</dbReference>
<organism evidence="8 10">
    <name type="scientific">Adineta steineri</name>
    <dbReference type="NCBI Taxonomy" id="433720"/>
    <lineage>
        <taxon>Eukaryota</taxon>
        <taxon>Metazoa</taxon>
        <taxon>Spiralia</taxon>
        <taxon>Gnathifera</taxon>
        <taxon>Rotifera</taxon>
        <taxon>Eurotatoria</taxon>
        <taxon>Bdelloidea</taxon>
        <taxon>Adinetida</taxon>
        <taxon>Adinetidae</taxon>
        <taxon>Adineta</taxon>
    </lineage>
</organism>
<feature type="compositionally biased region" description="Basic and acidic residues" evidence="6">
    <location>
        <begin position="306"/>
        <end position="317"/>
    </location>
</feature>
<dbReference type="GO" id="GO:0008380">
    <property type="term" value="P:RNA splicing"/>
    <property type="evidence" value="ECO:0007669"/>
    <property type="project" value="UniProtKB-KW"/>
</dbReference>
<gene>
    <name evidence="8" type="ORF">IZO911_LOCUS262</name>
    <name evidence="9" type="ORF">KXQ929_LOCUS65</name>
</gene>
<feature type="compositionally biased region" description="Polar residues" evidence="6">
    <location>
        <begin position="515"/>
        <end position="525"/>
    </location>
</feature>
<dbReference type="Proteomes" id="UP000663868">
    <property type="component" value="Unassembled WGS sequence"/>
</dbReference>
<feature type="compositionally biased region" description="Low complexity" evidence="6">
    <location>
        <begin position="710"/>
        <end position="724"/>
    </location>
</feature>
<dbReference type="Proteomes" id="UP000663860">
    <property type="component" value="Unassembled WGS sequence"/>
</dbReference>
<dbReference type="GO" id="GO:0005737">
    <property type="term" value="C:cytoplasm"/>
    <property type="evidence" value="ECO:0007669"/>
    <property type="project" value="InterPro"/>
</dbReference>
<feature type="region of interest" description="Disordered" evidence="6">
    <location>
        <begin position="695"/>
        <end position="750"/>
    </location>
</feature>
<evidence type="ECO:0000256" key="1">
    <source>
        <dbReference type="ARBA" id="ARBA00004408"/>
    </source>
</evidence>
<dbReference type="GO" id="GO:0006397">
    <property type="term" value="P:mRNA processing"/>
    <property type="evidence" value="ECO:0007669"/>
    <property type="project" value="UniProtKB-KW"/>
</dbReference>
<dbReference type="Pfam" id="PF08585">
    <property type="entry name" value="RMI1_N_C"/>
    <property type="match status" value="1"/>
</dbReference>
<dbReference type="InterPro" id="IPR010304">
    <property type="entry name" value="SMN_Tudor"/>
</dbReference>
<keyword evidence="5" id="KW-0539">Nucleus</keyword>
<dbReference type="PROSITE" id="PS50304">
    <property type="entry name" value="TUDOR"/>
    <property type="match status" value="1"/>
</dbReference>
<feature type="compositionally biased region" description="Basic and acidic residues" evidence="6">
    <location>
        <begin position="233"/>
        <end position="247"/>
    </location>
</feature>
<feature type="compositionally biased region" description="Low complexity" evidence="6">
    <location>
        <begin position="254"/>
        <end position="282"/>
    </location>
</feature>
<dbReference type="GO" id="GO:0003723">
    <property type="term" value="F:RNA binding"/>
    <property type="evidence" value="ECO:0007669"/>
    <property type="project" value="InterPro"/>
</dbReference>
<reference evidence="8" key="1">
    <citation type="submission" date="2021-02" db="EMBL/GenBank/DDBJ databases">
        <authorList>
            <person name="Nowell W R."/>
        </authorList>
    </citation>
    <scope>NUCLEOTIDE SEQUENCE</scope>
</reference>